<reference evidence="2" key="1">
    <citation type="submission" date="2019-07" db="EMBL/GenBank/DDBJ databases">
        <authorList>
            <person name="Dittberner H."/>
        </authorList>
    </citation>
    <scope>NUCLEOTIDE SEQUENCE [LARGE SCALE GENOMIC DNA]</scope>
</reference>
<accession>A0A565C2G4</accession>
<name>A0A565C2G4_9BRAS</name>
<proteinExistence type="predicted"/>
<dbReference type="PANTHER" id="PTHR33098">
    <property type="entry name" value="COTTON FIBER (DUF761)"/>
    <property type="match status" value="1"/>
</dbReference>
<dbReference type="PANTHER" id="PTHR33098:SF61">
    <property type="entry name" value="DUF4408 DOMAIN-CONTAINING PROTEIN"/>
    <property type="match status" value="1"/>
</dbReference>
<dbReference type="OrthoDB" id="1436847at2759"/>
<evidence type="ECO:0000313" key="3">
    <source>
        <dbReference type="Proteomes" id="UP000489600"/>
    </source>
</evidence>
<gene>
    <name evidence="2" type="ORF">ANE_LOCUS18277</name>
</gene>
<evidence type="ECO:0000256" key="1">
    <source>
        <dbReference type="SAM" id="MobiDB-lite"/>
    </source>
</evidence>
<protein>
    <submittedName>
        <fullName evidence="2">Uncharacterized protein</fullName>
    </submittedName>
</protein>
<feature type="compositionally biased region" description="Basic and acidic residues" evidence="1">
    <location>
        <begin position="1"/>
        <end position="14"/>
    </location>
</feature>
<dbReference type="Pfam" id="PF05553">
    <property type="entry name" value="DUF761"/>
    <property type="match status" value="1"/>
</dbReference>
<evidence type="ECO:0000313" key="2">
    <source>
        <dbReference type="EMBL" id="VVB07833.1"/>
    </source>
</evidence>
<feature type="compositionally biased region" description="Low complexity" evidence="1">
    <location>
        <begin position="33"/>
        <end position="43"/>
    </location>
</feature>
<dbReference type="AlphaFoldDB" id="A0A565C2G4"/>
<sequence length="114" mass="13532">MEEMWNRVKAEKQPTKPNTWQGQGHVISRNDSRMSTSSCPSPSRARRPPPSPAPSVMMERIPTWVKLKKELSMGRDELNSRVEAFIRKFNDEMKLQRLESIRRYKLFRRRSDDK</sequence>
<comment type="caution">
    <text evidence="2">The sequence shown here is derived from an EMBL/GenBank/DDBJ whole genome shotgun (WGS) entry which is preliminary data.</text>
</comment>
<dbReference type="EMBL" id="CABITT030000006">
    <property type="protein sequence ID" value="VVB07833.1"/>
    <property type="molecule type" value="Genomic_DNA"/>
</dbReference>
<keyword evidence="3" id="KW-1185">Reference proteome</keyword>
<dbReference type="Proteomes" id="UP000489600">
    <property type="component" value="Unassembled WGS sequence"/>
</dbReference>
<feature type="region of interest" description="Disordered" evidence="1">
    <location>
        <begin position="1"/>
        <end position="56"/>
    </location>
</feature>
<dbReference type="InterPro" id="IPR008480">
    <property type="entry name" value="DUF761_pln"/>
</dbReference>
<organism evidence="2 3">
    <name type="scientific">Arabis nemorensis</name>
    <dbReference type="NCBI Taxonomy" id="586526"/>
    <lineage>
        <taxon>Eukaryota</taxon>
        <taxon>Viridiplantae</taxon>
        <taxon>Streptophyta</taxon>
        <taxon>Embryophyta</taxon>
        <taxon>Tracheophyta</taxon>
        <taxon>Spermatophyta</taxon>
        <taxon>Magnoliopsida</taxon>
        <taxon>eudicotyledons</taxon>
        <taxon>Gunneridae</taxon>
        <taxon>Pentapetalae</taxon>
        <taxon>rosids</taxon>
        <taxon>malvids</taxon>
        <taxon>Brassicales</taxon>
        <taxon>Brassicaceae</taxon>
        <taxon>Arabideae</taxon>
        <taxon>Arabis</taxon>
    </lineage>
</organism>